<evidence type="ECO:0000313" key="1">
    <source>
        <dbReference type="EnsemblPlants" id="TuG1812G0100001251.01.T01.cds379751"/>
    </source>
</evidence>
<protein>
    <submittedName>
        <fullName evidence="1">Uncharacterized protein</fullName>
    </submittedName>
</protein>
<accession>A0A8R7NZG1</accession>
<keyword evidence="2" id="KW-1185">Reference proteome</keyword>
<reference evidence="1" key="2">
    <citation type="submission" date="2018-03" db="EMBL/GenBank/DDBJ databases">
        <title>The Triticum urartu genome reveals the dynamic nature of wheat genome evolution.</title>
        <authorList>
            <person name="Ling H."/>
            <person name="Ma B."/>
            <person name="Shi X."/>
            <person name="Liu H."/>
            <person name="Dong L."/>
            <person name="Sun H."/>
            <person name="Cao Y."/>
            <person name="Gao Q."/>
            <person name="Zheng S."/>
            <person name="Li Y."/>
            <person name="Yu Y."/>
            <person name="Du H."/>
            <person name="Qi M."/>
            <person name="Li Y."/>
            <person name="Yu H."/>
            <person name="Cui Y."/>
            <person name="Wang N."/>
            <person name="Chen C."/>
            <person name="Wu H."/>
            <person name="Zhao Y."/>
            <person name="Zhang J."/>
            <person name="Li Y."/>
            <person name="Zhou W."/>
            <person name="Zhang B."/>
            <person name="Hu W."/>
            <person name="Eijk M."/>
            <person name="Tang J."/>
            <person name="Witsenboer H."/>
            <person name="Zhao S."/>
            <person name="Li Z."/>
            <person name="Zhang A."/>
            <person name="Wang D."/>
            <person name="Liang C."/>
        </authorList>
    </citation>
    <scope>NUCLEOTIDE SEQUENCE [LARGE SCALE GENOMIC DNA]</scope>
    <source>
        <strain evidence="1">cv. G1812</strain>
    </source>
</reference>
<sequence>KKDIANITRQLKCRIIRKQSNRRLKGVPPLQSSGLLKIDVIDGSGDRLDPKVRRKRGSDYQRTSRLKKVTMLALNHTIAILSMCTRTRDPCKITLLGKDYM</sequence>
<reference evidence="1" key="3">
    <citation type="submission" date="2022-06" db="UniProtKB">
        <authorList>
            <consortium name="EnsemblPlants"/>
        </authorList>
    </citation>
    <scope>IDENTIFICATION</scope>
</reference>
<organism evidence="1 2">
    <name type="scientific">Triticum urartu</name>
    <name type="common">Red wild einkorn</name>
    <name type="synonym">Crithodium urartu</name>
    <dbReference type="NCBI Taxonomy" id="4572"/>
    <lineage>
        <taxon>Eukaryota</taxon>
        <taxon>Viridiplantae</taxon>
        <taxon>Streptophyta</taxon>
        <taxon>Embryophyta</taxon>
        <taxon>Tracheophyta</taxon>
        <taxon>Spermatophyta</taxon>
        <taxon>Magnoliopsida</taxon>
        <taxon>Liliopsida</taxon>
        <taxon>Poales</taxon>
        <taxon>Poaceae</taxon>
        <taxon>BOP clade</taxon>
        <taxon>Pooideae</taxon>
        <taxon>Triticodae</taxon>
        <taxon>Triticeae</taxon>
        <taxon>Triticinae</taxon>
        <taxon>Triticum</taxon>
    </lineage>
</organism>
<reference evidence="2" key="1">
    <citation type="journal article" date="2013" name="Nature">
        <title>Draft genome of the wheat A-genome progenitor Triticum urartu.</title>
        <authorList>
            <person name="Ling H.Q."/>
            <person name="Zhao S."/>
            <person name="Liu D."/>
            <person name="Wang J."/>
            <person name="Sun H."/>
            <person name="Zhang C."/>
            <person name="Fan H."/>
            <person name="Li D."/>
            <person name="Dong L."/>
            <person name="Tao Y."/>
            <person name="Gao C."/>
            <person name="Wu H."/>
            <person name="Li Y."/>
            <person name="Cui Y."/>
            <person name="Guo X."/>
            <person name="Zheng S."/>
            <person name="Wang B."/>
            <person name="Yu K."/>
            <person name="Liang Q."/>
            <person name="Yang W."/>
            <person name="Lou X."/>
            <person name="Chen J."/>
            <person name="Feng M."/>
            <person name="Jian J."/>
            <person name="Zhang X."/>
            <person name="Luo G."/>
            <person name="Jiang Y."/>
            <person name="Liu J."/>
            <person name="Wang Z."/>
            <person name="Sha Y."/>
            <person name="Zhang B."/>
            <person name="Wu H."/>
            <person name="Tang D."/>
            <person name="Shen Q."/>
            <person name="Xue P."/>
            <person name="Zou S."/>
            <person name="Wang X."/>
            <person name="Liu X."/>
            <person name="Wang F."/>
            <person name="Yang Y."/>
            <person name="An X."/>
            <person name="Dong Z."/>
            <person name="Zhang K."/>
            <person name="Zhang X."/>
            <person name="Luo M.C."/>
            <person name="Dvorak J."/>
            <person name="Tong Y."/>
            <person name="Wang J."/>
            <person name="Yang H."/>
            <person name="Li Z."/>
            <person name="Wang D."/>
            <person name="Zhang A."/>
            <person name="Wang J."/>
        </authorList>
    </citation>
    <scope>NUCLEOTIDE SEQUENCE</scope>
    <source>
        <strain evidence="2">cv. G1812</strain>
    </source>
</reference>
<evidence type="ECO:0000313" key="2">
    <source>
        <dbReference type="Proteomes" id="UP000015106"/>
    </source>
</evidence>
<dbReference type="Gramene" id="TuG1812G0100001251.01.T01">
    <property type="protein sequence ID" value="TuG1812G0100001251.01.T01.cds379751"/>
    <property type="gene ID" value="TuG1812G0100001251.01"/>
</dbReference>
<name>A0A8R7NZG1_TRIUA</name>
<dbReference type="Proteomes" id="UP000015106">
    <property type="component" value="Chromosome 1"/>
</dbReference>
<dbReference type="EnsemblPlants" id="TuG1812G0100001251.01.T01">
    <property type="protein sequence ID" value="TuG1812G0100001251.01.T01.cds379751"/>
    <property type="gene ID" value="TuG1812G0100001251.01"/>
</dbReference>
<dbReference type="AlphaFoldDB" id="A0A8R7NZG1"/>
<proteinExistence type="predicted"/>